<evidence type="ECO:0000313" key="1">
    <source>
        <dbReference type="EMBL" id="RTG87033.1"/>
    </source>
</evidence>
<accession>A0A430QH69</accession>
<dbReference type="AlphaFoldDB" id="A0A430QH69"/>
<organism evidence="1 2">
    <name type="scientific">Schistosoma bovis</name>
    <name type="common">Blood fluke</name>
    <dbReference type="NCBI Taxonomy" id="6184"/>
    <lineage>
        <taxon>Eukaryota</taxon>
        <taxon>Metazoa</taxon>
        <taxon>Spiralia</taxon>
        <taxon>Lophotrochozoa</taxon>
        <taxon>Platyhelminthes</taxon>
        <taxon>Trematoda</taxon>
        <taxon>Digenea</taxon>
        <taxon>Strigeidida</taxon>
        <taxon>Schistosomatoidea</taxon>
        <taxon>Schistosomatidae</taxon>
        <taxon>Schistosoma</taxon>
    </lineage>
</organism>
<dbReference type="EMBL" id="QMKO01001728">
    <property type="protein sequence ID" value="RTG87033.1"/>
    <property type="molecule type" value="Genomic_DNA"/>
</dbReference>
<dbReference type="Proteomes" id="UP000290809">
    <property type="component" value="Unassembled WGS sequence"/>
</dbReference>
<protein>
    <submittedName>
        <fullName evidence="1">Uncharacterized protein</fullName>
    </submittedName>
</protein>
<reference evidence="1 2" key="1">
    <citation type="journal article" date="2019" name="PLoS Pathog.">
        <title>Genome sequence of the bovine parasite Schistosoma bovis Tanzania.</title>
        <authorList>
            <person name="Oey H."/>
            <person name="Zakrzewski M."/>
            <person name="Gobert G."/>
            <person name="Gravermann K."/>
            <person name="Stoye J."/>
            <person name="Jones M."/>
            <person name="Mcmanus D."/>
            <person name="Krause L."/>
        </authorList>
    </citation>
    <scope>NUCLEOTIDE SEQUENCE [LARGE SCALE GENOMIC DNA]</scope>
    <source>
        <strain evidence="1 2">TAN1997</strain>
    </source>
</reference>
<evidence type="ECO:0000313" key="2">
    <source>
        <dbReference type="Proteomes" id="UP000290809"/>
    </source>
</evidence>
<name>A0A430QH69_SCHBO</name>
<proteinExistence type="predicted"/>
<gene>
    <name evidence="1" type="ORF">DC041_0000308</name>
</gene>
<comment type="caution">
    <text evidence="1">The sequence shown here is derived from an EMBL/GenBank/DDBJ whole genome shotgun (WGS) entry which is preliminary data.</text>
</comment>
<keyword evidence="2" id="KW-1185">Reference proteome</keyword>
<sequence>MLYEMKVHELRSRMAFILSCRQECIKIICLVTENDIPVLLTDEVGYLCFSVYVTDFFLLTTNECEIVDCSNDINKPNIS</sequence>